<keyword evidence="3" id="KW-1185">Reference proteome</keyword>
<dbReference type="Pfam" id="PF13460">
    <property type="entry name" value="NAD_binding_10"/>
    <property type="match status" value="1"/>
</dbReference>
<name>A0ABU9X4R1_9MICC</name>
<dbReference type="EMBL" id="JBDFRB010000013">
    <property type="protein sequence ID" value="MEN2745430.1"/>
    <property type="molecule type" value="Genomic_DNA"/>
</dbReference>
<feature type="domain" description="NAD(P)-binding" evidence="1">
    <location>
        <begin position="13"/>
        <end position="81"/>
    </location>
</feature>
<gene>
    <name evidence="2" type="ORF">ABCQ75_12920</name>
</gene>
<proteinExistence type="predicted"/>
<evidence type="ECO:0000259" key="1">
    <source>
        <dbReference type="Pfam" id="PF13460"/>
    </source>
</evidence>
<dbReference type="RefSeq" id="WP_345885795.1">
    <property type="nucleotide sequence ID" value="NZ_JBDFRB010000013.1"/>
</dbReference>
<protein>
    <submittedName>
        <fullName evidence="2">NAD(P)H-binding protein</fullName>
    </submittedName>
</protein>
<dbReference type="InterPro" id="IPR016040">
    <property type="entry name" value="NAD(P)-bd_dom"/>
</dbReference>
<organism evidence="2 3">
    <name type="scientific">Sinomonas halotolerans</name>
    <dbReference type="NCBI Taxonomy" id="1644133"/>
    <lineage>
        <taxon>Bacteria</taxon>
        <taxon>Bacillati</taxon>
        <taxon>Actinomycetota</taxon>
        <taxon>Actinomycetes</taxon>
        <taxon>Micrococcales</taxon>
        <taxon>Micrococcaceae</taxon>
        <taxon>Sinomonas</taxon>
    </lineage>
</organism>
<reference evidence="2 3" key="1">
    <citation type="submission" date="2024-05" db="EMBL/GenBank/DDBJ databases">
        <title>Sinomonas sp. nov., isolated from a waste landfill.</title>
        <authorList>
            <person name="Zhao Y."/>
        </authorList>
    </citation>
    <scope>NUCLEOTIDE SEQUENCE [LARGE SCALE GENOMIC DNA]</scope>
    <source>
        <strain evidence="2 3">CCTCC AB2014300</strain>
    </source>
</reference>
<evidence type="ECO:0000313" key="2">
    <source>
        <dbReference type="EMBL" id="MEN2745430.1"/>
    </source>
</evidence>
<accession>A0ABU9X4R1</accession>
<comment type="caution">
    <text evidence="2">The sequence shown here is derived from an EMBL/GenBank/DDBJ whole genome shotgun (WGS) entry which is preliminary data.</text>
</comment>
<dbReference type="Proteomes" id="UP001422074">
    <property type="component" value="Unassembled WGS sequence"/>
</dbReference>
<sequence length="98" mass="10447">MNPSPSPTLAIAGVTGTVGGHVAHLLSEAGLPLTLLARRPAKAPELPHAVVPPADYGERALCEQAPRGVEVLFVVSGRRDVERLTGRRPRTLEEVLRK</sequence>
<evidence type="ECO:0000313" key="3">
    <source>
        <dbReference type="Proteomes" id="UP001422074"/>
    </source>
</evidence>
<dbReference type="SUPFAM" id="SSF51735">
    <property type="entry name" value="NAD(P)-binding Rossmann-fold domains"/>
    <property type="match status" value="1"/>
</dbReference>
<dbReference type="Gene3D" id="3.40.50.720">
    <property type="entry name" value="NAD(P)-binding Rossmann-like Domain"/>
    <property type="match status" value="1"/>
</dbReference>
<dbReference type="InterPro" id="IPR036291">
    <property type="entry name" value="NAD(P)-bd_dom_sf"/>
</dbReference>